<keyword evidence="2" id="KW-1185">Reference proteome</keyword>
<reference evidence="1 2" key="1">
    <citation type="submission" date="2019-05" db="EMBL/GenBank/DDBJ databases">
        <title>Another draft genome of Portunus trituberculatus and its Hox gene families provides insights of decapod evolution.</title>
        <authorList>
            <person name="Jeong J.-H."/>
            <person name="Song I."/>
            <person name="Kim S."/>
            <person name="Choi T."/>
            <person name="Kim D."/>
            <person name="Ryu S."/>
            <person name="Kim W."/>
        </authorList>
    </citation>
    <scope>NUCLEOTIDE SEQUENCE [LARGE SCALE GENOMIC DNA]</scope>
    <source>
        <tissue evidence="1">Muscle</tissue>
    </source>
</reference>
<dbReference type="Pfam" id="PF11573">
    <property type="entry name" value="Med23"/>
    <property type="match status" value="1"/>
</dbReference>
<comment type="caution">
    <text evidence="1">The sequence shown here is derived from an EMBL/GenBank/DDBJ whole genome shotgun (WGS) entry which is preliminary data.</text>
</comment>
<dbReference type="InterPro" id="IPR021629">
    <property type="entry name" value="Mediator_Med23"/>
</dbReference>
<gene>
    <name evidence="1" type="primary">med23_0</name>
    <name evidence="1" type="ORF">E2C01_076337</name>
</gene>
<proteinExistence type="predicted"/>
<evidence type="ECO:0000313" key="1">
    <source>
        <dbReference type="EMBL" id="MPC81705.1"/>
    </source>
</evidence>
<dbReference type="AlphaFoldDB" id="A0A5B7IHK3"/>
<dbReference type="Proteomes" id="UP000324222">
    <property type="component" value="Unassembled WGS sequence"/>
</dbReference>
<evidence type="ECO:0000313" key="2">
    <source>
        <dbReference type="Proteomes" id="UP000324222"/>
    </source>
</evidence>
<dbReference type="EMBL" id="VSRR010057721">
    <property type="protein sequence ID" value="MPC81705.1"/>
    <property type="molecule type" value="Genomic_DNA"/>
</dbReference>
<dbReference type="OrthoDB" id="9982951at2759"/>
<name>A0A5B7IHK3_PORTR</name>
<sequence length="71" mass="8486">MLQMCLDRARQLPSNLRRSQLQLVDALCDVMNLIFDRSASLLPGYFIVNELLKLYPDYKQWPHWVCIFTFH</sequence>
<organism evidence="1 2">
    <name type="scientific">Portunus trituberculatus</name>
    <name type="common">Swimming crab</name>
    <name type="synonym">Neptunus trituberculatus</name>
    <dbReference type="NCBI Taxonomy" id="210409"/>
    <lineage>
        <taxon>Eukaryota</taxon>
        <taxon>Metazoa</taxon>
        <taxon>Ecdysozoa</taxon>
        <taxon>Arthropoda</taxon>
        <taxon>Crustacea</taxon>
        <taxon>Multicrustacea</taxon>
        <taxon>Malacostraca</taxon>
        <taxon>Eumalacostraca</taxon>
        <taxon>Eucarida</taxon>
        <taxon>Decapoda</taxon>
        <taxon>Pleocyemata</taxon>
        <taxon>Brachyura</taxon>
        <taxon>Eubrachyura</taxon>
        <taxon>Portunoidea</taxon>
        <taxon>Portunidae</taxon>
        <taxon>Portuninae</taxon>
        <taxon>Portunus</taxon>
    </lineage>
</organism>
<accession>A0A5B7IHK3</accession>
<protein>
    <submittedName>
        <fullName evidence="1">Mediator of RNA polymerase II transcription subunit 23</fullName>
    </submittedName>
</protein>